<dbReference type="EMBL" id="CALQ01001963">
    <property type="protein sequence ID" value="CCM43469.1"/>
    <property type="molecule type" value="Genomic_DNA"/>
</dbReference>
<protein>
    <submittedName>
        <fullName evidence="3">Uncharacterized protein</fullName>
    </submittedName>
</protein>
<dbReference type="EMBL" id="CALQ01001955">
    <property type="protein sequence ID" value="CCM20161.1"/>
    <property type="molecule type" value="Genomic_DNA"/>
</dbReference>
<dbReference type="AlphaFoldDB" id="A0A1E1J9K2"/>
<proteinExistence type="predicted"/>
<evidence type="ECO:0000313" key="2">
    <source>
        <dbReference type="EMBL" id="CCM20161.1"/>
    </source>
</evidence>
<accession>A0A1E1J9K2</accession>
<name>A0A1E1J9K2_LEIGU</name>
<sequence>MSSLSLSLSLLGFVEVDRLASALEPDLCVLCEGAGACPILFSQQQNHLTVLSHVDAAKCAFHTPLSLTSHFSACAAPSPSPSSSHPSSP</sequence>
<keyword evidence="1" id="KW-0732">Signal</keyword>
<organism evidence="3">
    <name type="scientific">Leishmania guyanensis</name>
    <dbReference type="NCBI Taxonomy" id="5670"/>
    <lineage>
        <taxon>Eukaryota</taxon>
        <taxon>Discoba</taxon>
        <taxon>Euglenozoa</taxon>
        <taxon>Kinetoplastea</taxon>
        <taxon>Metakinetoplastina</taxon>
        <taxon>Trypanosomatida</taxon>
        <taxon>Trypanosomatidae</taxon>
        <taxon>Leishmaniinae</taxon>
        <taxon>Leishmania</taxon>
        <taxon>Leishmania guyanensis species complex</taxon>
    </lineage>
</organism>
<feature type="chain" id="PRO_5009113931" evidence="1">
    <location>
        <begin position="23"/>
        <end position="89"/>
    </location>
</feature>
<reference evidence="3" key="1">
    <citation type="submission" date="2012-08" db="EMBL/GenBank/DDBJ databases">
        <title>Comparative genomics of metastatic and non-metastatic Leishmania guyanensis provides insights into polygenic factors involved in Leishmania RNA virus infection.</title>
        <authorList>
            <person name="Smith D."/>
            <person name="Hertz-Fowler C."/>
            <person name="Martin R."/>
            <person name="Dickens N."/>
            <person name="Fasel N."/>
            <person name="Falquet L."/>
            <person name="Beverley S."/>
            <person name="Zangger H."/>
            <person name="Calderon-Copete S."/>
            <person name="Mottram J."/>
            <person name="Xenarios I."/>
        </authorList>
    </citation>
    <scope>NUCLEOTIDE SEQUENCE</scope>
    <source>
        <strain evidence="3">MHOM/BR/75/M4147/SSU:IR2SAT-LUC</strain>
    </source>
</reference>
<evidence type="ECO:0000313" key="3">
    <source>
        <dbReference type="EMBL" id="CCM43469.1"/>
    </source>
</evidence>
<feature type="signal peptide" evidence="1">
    <location>
        <begin position="1"/>
        <end position="22"/>
    </location>
</feature>
<evidence type="ECO:0000256" key="1">
    <source>
        <dbReference type="SAM" id="SignalP"/>
    </source>
</evidence>
<gene>
    <name evidence="2" type="ORF">BN36_NA76420</name>
    <name evidence="3" type="ORF">BN36_NA76760</name>
</gene>